<evidence type="ECO:0000313" key="2">
    <source>
        <dbReference type="EMBL" id="GJS74779.1"/>
    </source>
</evidence>
<evidence type="ECO:0000256" key="1">
    <source>
        <dbReference type="SAM" id="MobiDB-lite"/>
    </source>
</evidence>
<reference evidence="2" key="1">
    <citation type="journal article" date="2022" name="Int. J. Mol. Sci.">
        <title>Draft Genome of Tanacetum Coccineum: Genomic Comparison of Closely Related Tanacetum-Family Plants.</title>
        <authorList>
            <person name="Yamashiro T."/>
            <person name="Shiraishi A."/>
            <person name="Nakayama K."/>
            <person name="Satake H."/>
        </authorList>
    </citation>
    <scope>NUCLEOTIDE SEQUENCE</scope>
</reference>
<evidence type="ECO:0000313" key="3">
    <source>
        <dbReference type="Proteomes" id="UP001151760"/>
    </source>
</evidence>
<proteinExistence type="predicted"/>
<accession>A0ABQ4YAP2</accession>
<dbReference type="Proteomes" id="UP001151760">
    <property type="component" value="Unassembled WGS sequence"/>
</dbReference>
<dbReference type="EMBL" id="BQNB010010255">
    <property type="protein sequence ID" value="GJS74779.1"/>
    <property type="molecule type" value="Genomic_DNA"/>
</dbReference>
<organism evidence="2 3">
    <name type="scientific">Tanacetum coccineum</name>
    <dbReference type="NCBI Taxonomy" id="301880"/>
    <lineage>
        <taxon>Eukaryota</taxon>
        <taxon>Viridiplantae</taxon>
        <taxon>Streptophyta</taxon>
        <taxon>Embryophyta</taxon>
        <taxon>Tracheophyta</taxon>
        <taxon>Spermatophyta</taxon>
        <taxon>Magnoliopsida</taxon>
        <taxon>eudicotyledons</taxon>
        <taxon>Gunneridae</taxon>
        <taxon>Pentapetalae</taxon>
        <taxon>asterids</taxon>
        <taxon>campanulids</taxon>
        <taxon>Asterales</taxon>
        <taxon>Asteraceae</taxon>
        <taxon>Asteroideae</taxon>
        <taxon>Anthemideae</taxon>
        <taxon>Anthemidinae</taxon>
        <taxon>Tanacetum</taxon>
    </lineage>
</organism>
<sequence>MLVFELLRERAMTAMEEVNKRVTDLATTQRQDAHELYVRDEDAQDDRALLRAQISLLMRERRYFFSMTYSYEREAVIARHAWSRSEDRSTTLEATIRAQEARTTSLEAQKMPPKRNTTLMTDAAIKQLIALGVADALAEHETNRNSRNGDDSHNSGSGGRR</sequence>
<name>A0ABQ4YAP2_9ASTR</name>
<gene>
    <name evidence="2" type="ORF">Tco_0707620</name>
</gene>
<feature type="compositionally biased region" description="Basic and acidic residues" evidence="1">
    <location>
        <begin position="140"/>
        <end position="153"/>
    </location>
</feature>
<protein>
    <submittedName>
        <fullName evidence="2">Uncharacterized protein</fullName>
    </submittedName>
</protein>
<reference evidence="2" key="2">
    <citation type="submission" date="2022-01" db="EMBL/GenBank/DDBJ databases">
        <authorList>
            <person name="Yamashiro T."/>
            <person name="Shiraishi A."/>
            <person name="Satake H."/>
            <person name="Nakayama K."/>
        </authorList>
    </citation>
    <scope>NUCLEOTIDE SEQUENCE</scope>
</reference>
<feature type="region of interest" description="Disordered" evidence="1">
    <location>
        <begin position="140"/>
        <end position="161"/>
    </location>
</feature>
<keyword evidence="3" id="KW-1185">Reference proteome</keyword>
<comment type="caution">
    <text evidence="2">The sequence shown here is derived from an EMBL/GenBank/DDBJ whole genome shotgun (WGS) entry which is preliminary data.</text>
</comment>